<dbReference type="Proteomes" id="UP000466730">
    <property type="component" value="Unassembled WGS sequence"/>
</dbReference>
<protein>
    <submittedName>
        <fullName evidence="1">Uncharacterized protein</fullName>
    </submittedName>
</protein>
<organism evidence="1 2">
    <name type="scientific">Rhodovulum strictum</name>
    <dbReference type="NCBI Taxonomy" id="58314"/>
    <lineage>
        <taxon>Bacteria</taxon>
        <taxon>Pseudomonadati</taxon>
        <taxon>Pseudomonadota</taxon>
        <taxon>Alphaproteobacteria</taxon>
        <taxon>Rhodobacterales</taxon>
        <taxon>Paracoccaceae</taxon>
        <taxon>Rhodovulum</taxon>
    </lineage>
</organism>
<comment type="caution">
    <text evidence="1">The sequence shown here is derived from an EMBL/GenBank/DDBJ whole genome shotgun (WGS) entry which is preliminary data.</text>
</comment>
<dbReference type="AlphaFoldDB" id="A0A844B5J6"/>
<evidence type="ECO:0000313" key="1">
    <source>
        <dbReference type="EMBL" id="MRH21646.1"/>
    </source>
</evidence>
<accession>A0A844B5J6</accession>
<dbReference type="OrthoDB" id="7801966at2"/>
<dbReference type="RefSeq" id="WP_153748941.1">
    <property type="nucleotide sequence ID" value="NZ_BAAADI010000035.1"/>
</dbReference>
<keyword evidence="2" id="KW-1185">Reference proteome</keyword>
<proteinExistence type="predicted"/>
<sequence>MITVAALLGIMMAGSSIDFSGVLDDQTGAGDDESGDDEAEGLRAETPAFGFGFEDLLTGATPAEAFARTEADLARYLADEAAIDAMAEDAQEGGHFAGSSLDDWLALTGGAPTLIDEYDEAEDALFVVYDAEAHPDPVLSVGPADTSAADATILLDGMPLAIVSGGAGLDLSMVSLVPESQFPMALAAGY</sequence>
<reference evidence="1 2" key="1">
    <citation type="submission" date="2019-11" db="EMBL/GenBank/DDBJ databases">
        <title>Draft Whole-Genome sequence of the marine photosynthetic bacterium Rhodovulum strictum DSM 11289.</title>
        <authorList>
            <person name="Kyndt J.A."/>
            <person name="Meyer T.E."/>
        </authorList>
    </citation>
    <scope>NUCLEOTIDE SEQUENCE [LARGE SCALE GENOMIC DNA]</scope>
    <source>
        <strain evidence="1 2">DSM 11289</strain>
    </source>
</reference>
<dbReference type="EMBL" id="WJPO01000017">
    <property type="protein sequence ID" value="MRH21646.1"/>
    <property type="molecule type" value="Genomic_DNA"/>
</dbReference>
<name>A0A844B5J6_9RHOB</name>
<evidence type="ECO:0000313" key="2">
    <source>
        <dbReference type="Proteomes" id="UP000466730"/>
    </source>
</evidence>
<gene>
    <name evidence="1" type="ORF">GH815_11635</name>
</gene>